<dbReference type="InterPro" id="IPR056924">
    <property type="entry name" value="SH3_Tf2-1"/>
</dbReference>
<comment type="caution">
    <text evidence="2">The sequence shown here is derived from an EMBL/GenBank/DDBJ whole genome shotgun (WGS) entry which is preliminary data.</text>
</comment>
<dbReference type="PANTHER" id="PTHR46148">
    <property type="entry name" value="CHROMO DOMAIN-CONTAINING PROTEIN"/>
    <property type="match status" value="1"/>
</dbReference>
<dbReference type="Gene3D" id="2.40.50.40">
    <property type="match status" value="1"/>
</dbReference>
<dbReference type="PANTHER" id="PTHR46148:SF52">
    <property type="entry name" value="OS04G0603800 PROTEIN"/>
    <property type="match status" value="1"/>
</dbReference>
<dbReference type="PROSITE" id="PS50013">
    <property type="entry name" value="CHROMO_2"/>
    <property type="match status" value="1"/>
</dbReference>
<dbReference type="Pfam" id="PF00385">
    <property type="entry name" value="Chromo"/>
    <property type="match status" value="1"/>
</dbReference>
<evidence type="ECO:0000259" key="1">
    <source>
        <dbReference type="PROSITE" id="PS50013"/>
    </source>
</evidence>
<dbReference type="InterPro" id="IPR023780">
    <property type="entry name" value="Chromo_domain"/>
</dbReference>
<organism evidence="2 3">
    <name type="scientific">Hevea brasiliensis</name>
    <name type="common">Para rubber tree</name>
    <name type="synonym">Siphonia brasiliensis</name>
    <dbReference type="NCBI Taxonomy" id="3981"/>
    <lineage>
        <taxon>Eukaryota</taxon>
        <taxon>Viridiplantae</taxon>
        <taxon>Streptophyta</taxon>
        <taxon>Embryophyta</taxon>
        <taxon>Tracheophyta</taxon>
        <taxon>Spermatophyta</taxon>
        <taxon>Magnoliopsida</taxon>
        <taxon>eudicotyledons</taxon>
        <taxon>Gunneridae</taxon>
        <taxon>Pentapetalae</taxon>
        <taxon>rosids</taxon>
        <taxon>fabids</taxon>
        <taxon>Malpighiales</taxon>
        <taxon>Euphorbiaceae</taxon>
        <taxon>Crotonoideae</taxon>
        <taxon>Micrandreae</taxon>
        <taxon>Hevea</taxon>
    </lineage>
</organism>
<reference evidence="2 3" key="1">
    <citation type="journal article" date="2020" name="Mol. Plant">
        <title>The Chromosome-Based Rubber Tree Genome Provides New Insights into Spurge Genome Evolution and Rubber Biosynthesis.</title>
        <authorList>
            <person name="Liu J."/>
            <person name="Shi C."/>
            <person name="Shi C.C."/>
            <person name="Li W."/>
            <person name="Zhang Q.J."/>
            <person name="Zhang Y."/>
            <person name="Li K."/>
            <person name="Lu H.F."/>
            <person name="Shi C."/>
            <person name="Zhu S.T."/>
            <person name="Xiao Z.Y."/>
            <person name="Nan H."/>
            <person name="Yue Y."/>
            <person name="Zhu X.G."/>
            <person name="Wu Y."/>
            <person name="Hong X.N."/>
            <person name="Fan G.Y."/>
            <person name="Tong Y."/>
            <person name="Zhang D."/>
            <person name="Mao C.L."/>
            <person name="Liu Y.L."/>
            <person name="Hao S.J."/>
            <person name="Liu W.Q."/>
            <person name="Lv M.Q."/>
            <person name="Zhang H.B."/>
            <person name="Liu Y."/>
            <person name="Hu-Tang G.R."/>
            <person name="Wang J.P."/>
            <person name="Wang J.H."/>
            <person name="Sun Y.H."/>
            <person name="Ni S.B."/>
            <person name="Chen W.B."/>
            <person name="Zhang X.C."/>
            <person name="Jiao Y.N."/>
            <person name="Eichler E.E."/>
            <person name="Li G.H."/>
            <person name="Liu X."/>
            <person name="Gao L.Z."/>
        </authorList>
    </citation>
    <scope>NUCLEOTIDE SEQUENCE [LARGE SCALE GENOMIC DNA]</scope>
    <source>
        <strain evidence="3">cv. GT1</strain>
        <tissue evidence="2">Leaf</tissue>
    </source>
</reference>
<dbReference type="Proteomes" id="UP000467840">
    <property type="component" value="Chromosome 9"/>
</dbReference>
<evidence type="ECO:0000313" key="3">
    <source>
        <dbReference type="Proteomes" id="UP000467840"/>
    </source>
</evidence>
<feature type="domain" description="Chromo" evidence="1">
    <location>
        <begin position="70"/>
        <end position="134"/>
    </location>
</feature>
<dbReference type="EMBL" id="JAAGAX010000008">
    <property type="protein sequence ID" value="KAF2308179.1"/>
    <property type="molecule type" value="Genomic_DNA"/>
</dbReference>
<keyword evidence="3" id="KW-1185">Reference proteome</keyword>
<accession>A0A6A6M8B2</accession>
<dbReference type="InterPro" id="IPR016197">
    <property type="entry name" value="Chromo-like_dom_sf"/>
</dbReference>
<evidence type="ECO:0000313" key="2">
    <source>
        <dbReference type="EMBL" id="KAF2308179.1"/>
    </source>
</evidence>
<gene>
    <name evidence="2" type="ORF">GH714_036458</name>
</gene>
<dbReference type="Pfam" id="PF24626">
    <property type="entry name" value="SH3_Tf2-1"/>
    <property type="match status" value="1"/>
</dbReference>
<protein>
    <recommendedName>
        <fullName evidence="1">Chromo domain-containing protein</fullName>
    </recommendedName>
</protein>
<name>A0A6A6M8B2_HEVBR</name>
<dbReference type="AlphaFoldDB" id="A0A6A6M8B2"/>
<dbReference type="InterPro" id="IPR000953">
    <property type="entry name" value="Chromo/chromo_shadow_dom"/>
</dbReference>
<proteinExistence type="predicted"/>
<sequence>MKQQVDKHRTDPKYYGPYQIIERIGQSAYRLRLPSDAIIHNVFHVSLLKPAYASIAASSELPPMSRQSVIQPQAILDRRIVKRKNATATQLLVHWQGYSPADATWEFTDDFQLHYPFFSLRNKEPWGREYCYKL</sequence>
<dbReference type="SUPFAM" id="SSF54160">
    <property type="entry name" value="Chromo domain-like"/>
    <property type="match status" value="1"/>
</dbReference>